<evidence type="ECO:0000256" key="1">
    <source>
        <dbReference type="ARBA" id="ARBA00004127"/>
    </source>
</evidence>
<evidence type="ECO:0000256" key="5">
    <source>
        <dbReference type="SAM" id="Phobius"/>
    </source>
</evidence>
<sequence length="168" mass="18692">MRRPIAAVGSSVFFFVGPGTVAGLVPWLLTRWHMRDIPLWAPMRLLGAAMIAAALVVILQAFARFVVEGHGTPVPAAAPERLVVGGIYRHVRNPMYVALLTAILGQALLLAQPVLLLWAAVVWLAFSTFVRLYEEPVLARRFGADYATYRRNVPAWWPRLRPWTPGAR</sequence>
<keyword evidence="2 5" id="KW-0812">Transmembrane</keyword>
<dbReference type="Gene3D" id="1.20.120.1630">
    <property type="match status" value="1"/>
</dbReference>
<accession>A0ABT5BBC7</accession>
<protein>
    <submittedName>
        <fullName evidence="6">Isoprenylcysteine carboxylmethyltransferase family protein</fullName>
    </submittedName>
</protein>
<dbReference type="PANTHER" id="PTHR12714:SF24">
    <property type="entry name" value="SLR1182 PROTEIN"/>
    <property type="match status" value="1"/>
</dbReference>
<evidence type="ECO:0000256" key="2">
    <source>
        <dbReference type="ARBA" id="ARBA00022692"/>
    </source>
</evidence>
<proteinExistence type="predicted"/>
<reference evidence="6 7" key="1">
    <citation type="submission" date="2022-11" db="EMBL/GenBank/DDBJ databases">
        <title>Minimal conservation of predation-associated metabolite biosynthetic gene clusters underscores biosynthetic potential of Myxococcota including descriptions for ten novel species: Archangium lansinium sp. nov., Myxococcus landrumus sp. nov., Nannocystis bai.</title>
        <authorList>
            <person name="Ahearne A."/>
            <person name="Stevens C."/>
            <person name="Dowd S."/>
        </authorList>
    </citation>
    <scope>NUCLEOTIDE SEQUENCE [LARGE SCALE GENOMIC DNA]</scope>
    <source>
        <strain evidence="6 7">NCELM</strain>
    </source>
</reference>
<dbReference type="RefSeq" id="WP_272001648.1">
    <property type="nucleotide sequence ID" value="NZ_JAQNDN010000015.1"/>
</dbReference>
<comment type="subcellular location">
    <subcellularLocation>
        <location evidence="1">Endomembrane system</location>
        <topology evidence="1">Multi-pass membrane protein</topology>
    </subcellularLocation>
</comment>
<feature type="transmembrane region" description="Helical" evidence="5">
    <location>
        <begin position="91"/>
        <end position="109"/>
    </location>
</feature>
<dbReference type="EMBL" id="JAQNDN010000015">
    <property type="protein sequence ID" value="MDC0671435.1"/>
    <property type="molecule type" value="Genomic_DNA"/>
</dbReference>
<dbReference type="Proteomes" id="UP001217838">
    <property type="component" value="Unassembled WGS sequence"/>
</dbReference>
<name>A0ABT5BBC7_9BACT</name>
<dbReference type="PANTHER" id="PTHR12714">
    <property type="entry name" value="PROTEIN-S ISOPRENYLCYSTEINE O-METHYLTRANSFERASE"/>
    <property type="match status" value="1"/>
</dbReference>
<evidence type="ECO:0000256" key="3">
    <source>
        <dbReference type="ARBA" id="ARBA00022989"/>
    </source>
</evidence>
<evidence type="ECO:0000256" key="4">
    <source>
        <dbReference type="ARBA" id="ARBA00023136"/>
    </source>
</evidence>
<gene>
    <name evidence="6" type="ORF">POL58_27040</name>
</gene>
<evidence type="ECO:0000313" key="6">
    <source>
        <dbReference type="EMBL" id="MDC0671435.1"/>
    </source>
</evidence>
<dbReference type="Pfam" id="PF04191">
    <property type="entry name" value="PEMT"/>
    <property type="match status" value="1"/>
</dbReference>
<keyword evidence="4 5" id="KW-0472">Membrane</keyword>
<organism evidence="6 7">
    <name type="scientific">Nannocystis radixulma</name>
    <dbReference type="NCBI Taxonomy" id="2995305"/>
    <lineage>
        <taxon>Bacteria</taxon>
        <taxon>Pseudomonadati</taxon>
        <taxon>Myxococcota</taxon>
        <taxon>Polyangia</taxon>
        <taxon>Nannocystales</taxon>
        <taxon>Nannocystaceae</taxon>
        <taxon>Nannocystis</taxon>
    </lineage>
</organism>
<keyword evidence="7" id="KW-1185">Reference proteome</keyword>
<dbReference type="InterPro" id="IPR007318">
    <property type="entry name" value="Phopholipid_MeTrfase"/>
</dbReference>
<keyword evidence="3 5" id="KW-1133">Transmembrane helix</keyword>
<feature type="transmembrane region" description="Helical" evidence="5">
    <location>
        <begin position="39"/>
        <end position="59"/>
    </location>
</feature>
<evidence type="ECO:0000313" key="7">
    <source>
        <dbReference type="Proteomes" id="UP001217838"/>
    </source>
</evidence>
<comment type="caution">
    <text evidence="6">The sequence shown here is derived from an EMBL/GenBank/DDBJ whole genome shotgun (WGS) entry which is preliminary data.</text>
</comment>